<comment type="caution">
    <text evidence="1">The sequence shown here is derived from an EMBL/GenBank/DDBJ whole genome shotgun (WGS) entry which is preliminary data.</text>
</comment>
<dbReference type="OrthoDB" id="5819165at2"/>
<dbReference type="EMBL" id="QFWT01000001">
    <property type="protein sequence ID" value="PWI35308.1"/>
    <property type="molecule type" value="Genomic_DNA"/>
</dbReference>
<organism evidence="1 2">
    <name type="scientific">Vibrio albus</name>
    <dbReference type="NCBI Taxonomy" id="2200953"/>
    <lineage>
        <taxon>Bacteria</taxon>
        <taxon>Pseudomonadati</taxon>
        <taxon>Pseudomonadota</taxon>
        <taxon>Gammaproteobacteria</taxon>
        <taxon>Vibrionales</taxon>
        <taxon>Vibrionaceae</taxon>
        <taxon>Vibrio</taxon>
    </lineage>
</organism>
<accession>A0A2U3BET9</accession>
<sequence length="75" mass="8758">MIKIEFNLEQEHIRWFAEMHQLNSDILRRHILPKIRSGSYSIDIDYCEKTNSGIILSNLGHRVGSLTVFDTQSIK</sequence>
<dbReference type="AlphaFoldDB" id="A0A2U3BET9"/>
<name>A0A2U3BET9_9VIBR</name>
<dbReference type="Proteomes" id="UP000245362">
    <property type="component" value="Unassembled WGS sequence"/>
</dbReference>
<gene>
    <name evidence="1" type="ORF">DI392_03335</name>
</gene>
<keyword evidence="2" id="KW-1185">Reference proteome</keyword>
<reference evidence="1 2" key="1">
    <citation type="submission" date="2018-05" db="EMBL/GenBank/DDBJ databases">
        <title>Vibrio limimaris sp. nov., isolated from marine sediment.</title>
        <authorList>
            <person name="Li C.-M."/>
        </authorList>
    </citation>
    <scope>NUCLEOTIDE SEQUENCE [LARGE SCALE GENOMIC DNA]</scope>
    <source>
        <strain evidence="1 2">E4404</strain>
    </source>
</reference>
<evidence type="ECO:0000313" key="2">
    <source>
        <dbReference type="Proteomes" id="UP000245362"/>
    </source>
</evidence>
<protein>
    <submittedName>
        <fullName evidence="1">Uncharacterized protein</fullName>
    </submittedName>
</protein>
<evidence type="ECO:0000313" key="1">
    <source>
        <dbReference type="EMBL" id="PWI35308.1"/>
    </source>
</evidence>
<proteinExistence type="predicted"/>